<dbReference type="RefSeq" id="WP_013254330.1">
    <property type="nucleotide sequence ID" value="NC_014364.1"/>
</dbReference>
<accession>E1R6A1</accession>
<dbReference type="Proteomes" id="UP000002318">
    <property type="component" value="Chromosome"/>
</dbReference>
<dbReference type="OrthoDB" id="9786621at2"/>
<dbReference type="AlphaFoldDB" id="E1R6A1"/>
<name>E1R6A1_SEDSS</name>
<reference evidence="1 2" key="1">
    <citation type="journal article" date="2010" name="Stand. Genomic Sci.">
        <title>Complete genome sequence of Spirochaeta smaragdinae type strain (SEBR 4228).</title>
        <authorList>
            <person name="Mavromatis K."/>
            <person name="Yasawong M."/>
            <person name="Chertkov O."/>
            <person name="Lapidus A."/>
            <person name="Lucas S."/>
            <person name="Nolan M."/>
            <person name="Del Rio T.G."/>
            <person name="Tice H."/>
            <person name="Cheng J.F."/>
            <person name="Pitluck S."/>
            <person name="Liolios K."/>
            <person name="Ivanova N."/>
            <person name="Tapia R."/>
            <person name="Han C."/>
            <person name="Bruce D."/>
            <person name="Goodwin L."/>
            <person name="Pati A."/>
            <person name="Chen A."/>
            <person name="Palaniappan K."/>
            <person name="Land M."/>
            <person name="Hauser L."/>
            <person name="Chang Y.J."/>
            <person name="Jeffries C.D."/>
            <person name="Detter J.C."/>
            <person name="Rohde M."/>
            <person name="Brambilla E."/>
            <person name="Spring S."/>
            <person name="Goker M."/>
            <person name="Sikorski J."/>
            <person name="Woyke T."/>
            <person name="Bristow J."/>
            <person name="Eisen J.A."/>
            <person name="Markowitz V."/>
            <person name="Hugenholtz P."/>
            <person name="Klenk H.P."/>
            <person name="Kyrpides N.C."/>
        </authorList>
    </citation>
    <scope>NUCLEOTIDE SEQUENCE [LARGE SCALE GENOMIC DNA]</scope>
    <source>
        <strain evidence="2">DSM 11293 / JCM 15392 / SEBR 4228</strain>
    </source>
</reference>
<protein>
    <recommendedName>
        <fullName evidence="3">DinB-like domain-containing protein</fullName>
    </recommendedName>
</protein>
<dbReference type="EMBL" id="CP002116">
    <property type="protein sequence ID" value="ADK80866.1"/>
    <property type="molecule type" value="Genomic_DNA"/>
</dbReference>
<evidence type="ECO:0008006" key="3">
    <source>
        <dbReference type="Google" id="ProtNLM"/>
    </source>
</evidence>
<dbReference type="Pfam" id="PF08020">
    <property type="entry name" value="DUF1706"/>
    <property type="match status" value="1"/>
</dbReference>
<gene>
    <name evidence="1" type="ordered locus">Spirs_1740</name>
</gene>
<dbReference type="PIRSF" id="PIRSF031551">
    <property type="entry name" value="DUF1706"/>
    <property type="match status" value="1"/>
</dbReference>
<dbReference type="PANTHER" id="PTHR40658:SF4">
    <property type="entry name" value="HYPOTHETICAL CYTOSOLIC PROTEIN"/>
    <property type="match status" value="1"/>
</dbReference>
<dbReference type="eggNOG" id="COG4283">
    <property type="taxonomic scope" value="Bacteria"/>
</dbReference>
<sequence>MPRPTTKPDLIKAANEQFKKMWNLIDAMTEDEQNATFNFDDASNQKEAHWKRDKNLRDVFVHLYEWHQLLLNWVKSNQKGIQKPFLPAPYNWKTYGQMNVEFWEKHQYTSLNHAKDMLKESHAGVMQMIDGFSNDALFAKGSFPWTGTSTLGSYCVSATSSHYDWAIKKIKRHNKTYGEARKG</sequence>
<evidence type="ECO:0000313" key="1">
    <source>
        <dbReference type="EMBL" id="ADK80866.1"/>
    </source>
</evidence>
<organism evidence="1 2">
    <name type="scientific">Sediminispirochaeta smaragdinae (strain DSM 11293 / JCM 15392 / SEBR 4228)</name>
    <name type="common">Spirochaeta smaragdinae</name>
    <dbReference type="NCBI Taxonomy" id="573413"/>
    <lineage>
        <taxon>Bacteria</taxon>
        <taxon>Pseudomonadati</taxon>
        <taxon>Spirochaetota</taxon>
        <taxon>Spirochaetia</taxon>
        <taxon>Spirochaetales</taxon>
        <taxon>Spirochaetaceae</taxon>
        <taxon>Sediminispirochaeta</taxon>
    </lineage>
</organism>
<proteinExistence type="predicted"/>
<dbReference type="STRING" id="573413.Spirs_1740"/>
<dbReference type="HOGENOM" id="CLU_133748_0_0_12"/>
<dbReference type="PANTHER" id="PTHR40658">
    <property type="match status" value="1"/>
</dbReference>
<dbReference type="Gene3D" id="1.20.120.450">
    <property type="entry name" value="dinb family like domain"/>
    <property type="match status" value="1"/>
</dbReference>
<dbReference type="InterPro" id="IPR012550">
    <property type="entry name" value="DUF1706"/>
</dbReference>
<evidence type="ECO:0000313" key="2">
    <source>
        <dbReference type="Proteomes" id="UP000002318"/>
    </source>
</evidence>
<dbReference type="InterPro" id="IPR034660">
    <property type="entry name" value="DinB/YfiT-like"/>
</dbReference>
<keyword evidence="2" id="KW-1185">Reference proteome</keyword>
<dbReference type="KEGG" id="ssm:Spirs_1740"/>